<dbReference type="Proteomes" id="UP001500392">
    <property type="component" value="Unassembled WGS sequence"/>
</dbReference>
<dbReference type="PANTHER" id="PTHR43157:SF31">
    <property type="entry name" value="PHOSPHATIDYLINOSITOL-GLYCAN BIOSYNTHESIS CLASS F PROTEIN"/>
    <property type="match status" value="1"/>
</dbReference>
<dbReference type="SUPFAM" id="SSF51735">
    <property type="entry name" value="NAD(P)-binding Rossmann-fold domains"/>
    <property type="match status" value="1"/>
</dbReference>
<sequence length="284" mass="30834">MSMLNKVCLITGASSGIGKVTALALAAEGAELFLLCRNRQKGEAVLAEIAAQSPESKATLLVGDLASQQDIRRVAQSFLDTGKPLHLLLNNAGVMNTKRKTTAEGIEETFAVNHLAYFLLTDLLLERIKESAPARIVSVASEAHAFVKGVQFDDIEYKTTPYKIFKVYGHSKLCNILWTRLLSKKLEGSGVTANCVHPGAVATHLGHQDNVLMGKIVGGITKLFFKTPEQGAKTSIFVATSPSLDKTSGVYFADCKPGKIKRWAKDDVAAERLWEISKEYVKIA</sequence>
<comment type="caution">
    <text evidence="2">The sequence shown here is derived from an EMBL/GenBank/DDBJ whole genome shotgun (WGS) entry which is preliminary data.</text>
</comment>
<keyword evidence="1" id="KW-0560">Oxidoreductase</keyword>
<dbReference type="Pfam" id="PF00106">
    <property type="entry name" value="adh_short"/>
    <property type="match status" value="1"/>
</dbReference>
<gene>
    <name evidence="2" type="ORF">GCM10022414_16600</name>
</gene>
<keyword evidence="3" id="KW-1185">Reference proteome</keyword>
<reference evidence="3" key="1">
    <citation type="journal article" date="2019" name="Int. J. Syst. Evol. Microbiol.">
        <title>The Global Catalogue of Microorganisms (GCM) 10K type strain sequencing project: providing services to taxonomists for standard genome sequencing and annotation.</title>
        <authorList>
            <consortium name="The Broad Institute Genomics Platform"/>
            <consortium name="The Broad Institute Genome Sequencing Center for Infectious Disease"/>
            <person name="Wu L."/>
            <person name="Ma J."/>
        </authorList>
    </citation>
    <scope>NUCLEOTIDE SEQUENCE [LARGE SCALE GENOMIC DNA]</scope>
    <source>
        <strain evidence="3">JCM 17304</strain>
    </source>
</reference>
<dbReference type="PRINTS" id="PR00081">
    <property type="entry name" value="GDHRDH"/>
</dbReference>
<dbReference type="CDD" id="cd05327">
    <property type="entry name" value="retinol-DH_like_SDR_c_like"/>
    <property type="match status" value="1"/>
</dbReference>
<evidence type="ECO:0000313" key="3">
    <source>
        <dbReference type="Proteomes" id="UP001500392"/>
    </source>
</evidence>
<name>A0ABP7WP80_9GAMM</name>
<dbReference type="InterPro" id="IPR002347">
    <property type="entry name" value="SDR_fam"/>
</dbReference>
<dbReference type="PANTHER" id="PTHR43157">
    <property type="entry name" value="PHOSPHATIDYLINOSITOL-GLYCAN BIOSYNTHESIS CLASS F PROTEIN-RELATED"/>
    <property type="match status" value="1"/>
</dbReference>
<dbReference type="RefSeq" id="WP_344934538.1">
    <property type="nucleotide sequence ID" value="NZ_BAABDM010000002.1"/>
</dbReference>
<accession>A0ABP7WP80</accession>
<evidence type="ECO:0000313" key="2">
    <source>
        <dbReference type="EMBL" id="GAA4093496.1"/>
    </source>
</evidence>
<dbReference type="EMBL" id="BAABDM010000002">
    <property type="protein sequence ID" value="GAA4093496.1"/>
    <property type="molecule type" value="Genomic_DNA"/>
</dbReference>
<protein>
    <submittedName>
        <fullName evidence="2">SDR family oxidoreductase</fullName>
    </submittedName>
</protein>
<dbReference type="InterPro" id="IPR036291">
    <property type="entry name" value="NAD(P)-bd_dom_sf"/>
</dbReference>
<proteinExistence type="predicted"/>
<evidence type="ECO:0000256" key="1">
    <source>
        <dbReference type="ARBA" id="ARBA00023002"/>
    </source>
</evidence>
<organism evidence="2 3">
    <name type="scientific">Zhongshania borealis</name>
    <dbReference type="NCBI Taxonomy" id="889488"/>
    <lineage>
        <taxon>Bacteria</taxon>
        <taxon>Pseudomonadati</taxon>
        <taxon>Pseudomonadota</taxon>
        <taxon>Gammaproteobacteria</taxon>
        <taxon>Cellvibrionales</taxon>
        <taxon>Spongiibacteraceae</taxon>
        <taxon>Zhongshania</taxon>
    </lineage>
</organism>
<dbReference type="Gene3D" id="3.40.50.720">
    <property type="entry name" value="NAD(P)-binding Rossmann-like Domain"/>
    <property type="match status" value="1"/>
</dbReference>